<evidence type="ECO:0000313" key="5">
    <source>
        <dbReference type="EMBL" id="KGY06834.1"/>
    </source>
</evidence>
<comment type="catalytic activity">
    <reaction evidence="4">
        <text>chorismate = 4-hydroxybenzoate + pyruvate</text>
        <dbReference type="Rhea" id="RHEA:16505"/>
        <dbReference type="ChEBI" id="CHEBI:15361"/>
        <dbReference type="ChEBI" id="CHEBI:17879"/>
        <dbReference type="ChEBI" id="CHEBI:29748"/>
        <dbReference type="EC" id="4.1.3.40"/>
    </reaction>
</comment>
<keyword evidence="1 4" id="KW-0963">Cytoplasm</keyword>
<dbReference type="EC" id="4.1.3.40" evidence="4"/>
<evidence type="ECO:0000256" key="1">
    <source>
        <dbReference type="ARBA" id="ARBA00022490"/>
    </source>
</evidence>
<evidence type="ECO:0000313" key="6">
    <source>
        <dbReference type="Proteomes" id="UP000030451"/>
    </source>
</evidence>
<evidence type="ECO:0000256" key="4">
    <source>
        <dbReference type="HAMAP-Rule" id="MF_01632"/>
    </source>
</evidence>
<evidence type="ECO:0000256" key="2">
    <source>
        <dbReference type="ARBA" id="ARBA00022688"/>
    </source>
</evidence>
<reference evidence="5 6" key="1">
    <citation type="submission" date="2014-10" db="EMBL/GenBank/DDBJ databases">
        <title>Genome sequencing of Vibrio sinaloensis T08.</title>
        <authorList>
            <person name="Chan K.-G."/>
            <person name="Mohamad N.I."/>
        </authorList>
    </citation>
    <scope>NUCLEOTIDE SEQUENCE [LARGE SCALE GENOMIC DNA]</scope>
    <source>
        <strain evidence="5 6">T08</strain>
    </source>
</reference>
<dbReference type="OrthoDB" id="9789493at2"/>
<keyword evidence="2 4" id="KW-0831">Ubiquinone biosynthesis</keyword>
<dbReference type="STRING" id="379097.SE23_19725"/>
<comment type="subcellular location">
    <subcellularLocation>
        <location evidence="4">Cytoplasm</location>
    </subcellularLocation>
</comment>
<dbReference type="SUPFAM" id="SSF64288">
    <property type="entry name" value="Chorismate lyase-like"/>
    <property type="match status" value="1"/>
</dbReference>
<dbReference type="EMBL" id="JRWP01000063">
    <property type="protein sequence ID" value="KGY06834.1"/>
    <property type="molecule type" value="Genomic_DNA"/>
</dbReference>
<dbReference type="PANTHER" id="PTHR38683:SF1">
    <property type="entry name" value="CHORISMATE PYRUVATE-LYASE"/>
    <property type="match status" value="1"/>
</dbReference>
<dbReference type="Proteomes" id="UP000030451">
    <property type="component" value="Unassembled WGS sequence"/>
</dbReference>
<dbReference type="AlphaFoldDB" id="A0A0A5HTL8"/>
<dbReference type="RefSeq" id="WP_005476626.1">
    <property type="nucleotide sequence ID" value="NZ_JAVHXF010000022.1"/>
</dbReference>
<dbReference type="UniPathway" id="UPA00232"/>
<comment type="similarity">
    <text evidence="4">Belongs to the UbiC family.</text>
</comment>
<comment type="caution">
    <text evidence="5">The sequence shown here is derived from an EMBL/GenBank/DDBJ whole genome shotgun (WGS) entry which is preliminary data.</text>
</comment>
<dbReference type="PANTHER" id="PTHR38683">
    <property type="entry name" value="CHORISMATE PYRUVATE-LYASE"/>
    <property type="match status" value="1"/>
</dbReference>
<evidence type="ECO:0000256" key="3">
    <source>
        <dbReference type="ARBA" id="ARBA00023239"/>
    </source>
</evidence>
<feature type="binding site" evidence="4">
    <location>
        <position position="82"/>
    </location>
    <ligand>
        <name>substrate</name>
    </ligand>
</feature>
<dbReference type="GO" id="GO:0008813">
    <property type="term" value="F:chorismate lyase activity"/>
    <property type="evidence" value="ECO:0007669"/>
    <property type="project" value="UniProtKB-UniRule"/>
</dbReference>
<protein>
    <recommendedName>
        <fullName evidence="4">Probable chorismate pyruvate-lyase</fullName>
        <shortName evidence="4">CL</shortName>
        <shortName evidence="4">CPL</shortName>
        <ecNumber evidence="4">4.1.3.40</ecNumber>
    </recommendedName>
</protein>
<feature type="binding site" evidence="4">
    <location>
        <position position="120"/>
    </location>
    <ligand>
        <name>substrate</name>
    </ligand>
</feature>
<dbReference type="GO" id="GO:0042866">
    <property type="term" value="P:pyruvate biosynthetic process"/>
    <property type="evidence" value="ECO:0007669"/>
    <property type="project" value="UniProtKB-UniRule"/>
</dbReference>
<dbReference type="Pfam" id="PF04345">
    <property type="entry name" value="Chor_lyase"/>
    <property type="match status" value="1"/>
</dbReference>
<proteinExistence type="inferred from homology"/>
<dbReference type="HAMAP" id="MF_01632">
    <property type="entry name" value="UbiC"/>
    <property type="match status" value="1"/>
</dbReference>
<dbReference type="GO" id="GO:0006744">
    <property type="term" value="P:ubiquinone biosynthetic process"/>
    <property type="evidence" value="ECO:0007669"/>
    <property type="project" value="UniProtKB-UniRule"/>
</dbReference>
<dbReference type="GO" id="GO:0005829">
    <property type="term" value="C:cytosol"/>
    <property type="evidence" value="ECO:0007669"/>
    <property type="project" value="TreeGrafter"/>
</dbReference>
<dbReference type="InterPro" id="IPR007440">
    <property type="entry name" value="Chorismate--pyruvate_lyase"/>
</dbReference>
<feature type="binding site" evidence="4">
    <location>
        <position position="165"/>
    </location>
    <ligand>
        <name>substrate</name>
    </ligand>
</feature>
<dbReference type="InterPro" id="IPR028978">
    <property type="entry name" value="Chorismate_lyase_/UTRA_dom_sf"/>
</dbReference>
<comment type="caution">
    <text evidence="4">Lacks conserved residue(s) required for the propagation of feature annotation.</text>
</comment>
<accession>A0A0A5HTL8</accession>
<keyword evidence="4 5" id="KW-0670">Pyruvate</keyword>
<gene>
    <name evidence="4" type="primary">ubiC</name>
    <name evidence="5" type="ORF">NM06_20390</name>
</gene>
<name>A0A0A5HTL8_PHOS4</name>
<dbReference type="Gene3D" id="3.40.1410.10">
    <property type="entry name" value="Chorismate lyase-like"/>
    <property type="match status" value="1"/>
</dbReference>
<sequence length="183" mass="20774">MNQLIALYLSALRQVSWQEPAEFNFPDAISKQWLLEQGSLSRLLSSYCDGLTVDLVHNKIVKAEKLNHQEVDLLNQEPCLLRKVVLNGDGEAWVLGRTLIPLSSMEDQQHDLAQQGEIPLGLTVFSADNVKRDALQVGWANTPQGDMLARRSRLWMNHKPMLVAELFLPTAPMYTKEKWHDGE</sequence>
<keyword evidence="3 4" id="KW-0456">Lyase</keyword>
<comment type="function">
    <text evidence="4">Removes the pyruvyl group from chorismate, with concomitant aromatization of the ring, to provide 4-hydroxybenzoate (4HB) for the ubiquinone pathway.</text>
</comment>
<organism evidence="5 6">
    <name type="scientific">Photobacterium sp. (strain ATCC 43367)</name>
    <dbReference type="NCBI Taxonomy" id="379097"/>
    <lineage>
        <taxon>Bacteria</taxon>
        <taxon>Pseudomonadati</taxon>
        <taxon>Pseudomonadota</taxon>
        <taxon>Gammaproteobacteria</taxon>
        <taxon>Vibrionales</taxon>
        <taxon>Vibrionaceae</taxon>
        <taxon>Vibrio</taxon>
        <taxon>Vibrio oreintalis group</taxon>
    </lineage>
</organism>
<comment type="pathway">
    <text evidence="4">Cofactor biosynthesis; ubiquinone biosynthesis.</text>
</comment>